<protein>
    <recommendedName>
        <fullName evidence="7">Adenylate kinase active site lid domain-containing protein</fullName>
    </recommendedName>
</protein>
<feature type="domain" description="Adenylate kinase active site lid" evidence="7">
    <location>
        <begin position="218"/>
        <end position="253"/>
    </location>
</feature>
<keyword evidence="2" id="KW-0547">Nucleotide-binding</keyword>
<dbReference type="InterPro" id="IPR006259">
    <property type="entry name" value="Adenyl_kin_sub"/>
</dbReference>
<proteinExistence type="inferred from homology"/>
<accession>A0A8H4QQB4</accession>
<feature type="region of interest" description="Disordered" evidence="5">
    <location>
        <begin position="233"/>
        <end position="253"/>
    </location>
</feature>
<dbReference type="EMBL" id="JAACJL010000044">
    <property type="protein sequence ID" value="KAF4615440.1"/>
    <property type="molecule type" value="Genomic_DNA"/>
</dbReference>
<dbReference type="SUPFAM" id="SSF52540">
    <property type="entry name" value="P-loop containing nucleoside triphosphate hydrolases"/>
    <property type="match status" value="1"/>
</dbReference>
<evidence type="ECO:0000256" key="5">
    <source>
        <dbReference type="SAM" id="MobiDB-lite"/>
    </source>
</evidence>
<dbReference type="GO" id="GO:0005524">
    <property type="term" value="F:ATP binding"/>
    <property type="evidence" value="ECO:0007669"/>
    <property type="project" value="InterPro"/>
</dbReference>
<dbReference type="Pfam" id="PF05191">
    <property type="entry name" value="ADK_lid"/>
    <property type="match status" value="1"/>
</dbReference>
<sequence>MVSFLIPPPPLSPFLLFFSLYALMHGSLRNGVRHAKRHVLALSQAAPVVRTPNVCASCSTPRGIAQSASKQRAIPFSLNTYSAVPDERDERVVRMLMFGKPGAGKGTLTARLVSKYNILSLSTGDMLRQHIAECTPVGLEAEEIMARGELLPDEMVLKIVTSKLDSLQNKHWILDGFPRTLAQGELLDAHLKKRNMPLTLVVNLDVPDEVILSRISDRWVHLPSGRVYNTSYNPPRVAGFDDQTGEPLTKRPDDNPAIFARRLDAFYASTSPLLSHFAKSAAESAQSRPISYQHPHQLSLDTPTGLKVRTLSGTTSDEIWPQLDRLIHNTFPGLRERLEPKETKTRRLLSDAIAAELDADSRS</sequence>
<dbReference type="InterPro" id="IPR033690">
    <property type="entry name" value="Adenylat_kinase_CS"/>
</dbReference>
<dbReference type="GO" id="GO:0004017">
    <property type="term" value="F:AMP kinase activity"/>
    <property type="evidence" value="ECO:0007669"/>
    <property type="project" value="InterPro"/>
</dbReference>
<dbReference type="NCBIfam" id="TIGR01351">
    <property type="entry name" value="adk"/>
    <property type="match status" value="1"/>
</dbReference>
<comment type="similarity">
    <text evidence="4">Belongs to the adenylate kinase family.</text>
</comment>
<evidence type="ECO:0000256" key="4">
    <source>
        <dbReference type="RuleBase" id="RU003330"/>
    </source>
</evidence>
<evidence type="ECO:0000256" key="6">
    <source>
        <dbReference type="SAM" id="SignalP"/>
    </source>
</evidence>
<evidence type="ECO:0000313" key="8">
    <source>
        <dbReference type="EMBL" id="KAF4615440.1"/>
    </source>
</evidence>
<comment type="caution">
    <text evidence="8">The sequence shown here is derived from an EMBL/GenBank/DDBJ whole genome shotgun (WGS) entry which is preliminary data.</text>
</comment>
<dbReference type="InterPro" id="IPR027417">
    <property type="entry name" value="P-loop_NTPase"/>
</dbReference>
<keyword evidence="1 4" id="KW-0808">Transferase</keyword>
<dbReference type="CDD" id="cd01428">
    <property type="entry name" value="ADK"/>
    <property type="match status" value="1"/>
</dbReference>
<dbReference type="Pfam" id="PF00406">
    <property type="entry name" value="ADK"/>
    <property type="match status" value="1"/>
</dbReference>
<dbReference type="HAMAP" id="MF_00235">
    <property type="entry name" value="Adenylate_kinase_Adk"/>
    <property type="match status" value="1"/>
</dbReference>
<dbReference type="PROSITE" id="PS00113">
    <property type="entry name" value="ADENYLATE_KINASE"/>
    <property type="match status" value="1"/>
</dbReference>
<reference evidence="8 9" key="1">
    <citation type="submission" date="2019-12" db="EMBL/GenBank/DDBJ databases">
        <authorList>
            <person name="Floudas D."/>
            <person name="Bentzer J."/>
            <person name="Ahren D."/>
            <person name="Johansson T."/>
            <person name="Persson P."/>
            <person name="Tunlid A."/>
        </authorList>
    </citation>
    <scope>NUCLEOTIDE SEQUENCE [LARGE SCALE GENOMIC DNA]</scope>
    <source>
        <strain evidence="8 9">CBS 102.39</strain>
    </source>
</reference>
<evidence type="ECO:0000256" key="1">
    <source>
        <dbReference type="ARBA" id="ARBA00022679"/>
    </source>
</evidence>
<dbReference type="InterPro" id="IPR000850">
    <property type="entry name" value="Adenylat/UMP-CMP_kin"/>
</dbReference>
<evidence type="ECO:0000313" key="9">
    <source>
        <dbReference type="Proteomes" id="UP000521872"/>
    </source>
</evidence>
<keyword evidence="9" id="KW-1185">Reference proteome</keyword>
<keyword evidence="6" id="KW-0732">Signal</keyword>
<name>A0A8H4QQB4_9AGAR</name>
<dbReference type="Gene3D" id="3.40.50.300">
    <property type="entry name" value="P-loop containing nucleotide triphosphate hydrolases"/>
    <property type="match status" value="1"/>
</dbReference>
<evidence type="ECO:0000256" key="3">
    <source>
        <dbReference type="ARBA" id="ARBA00022777"/>
    </source>
</evidence>
<dbReference type="InterPro" id="IPR007862">
    <property type="entry name" value="Adenylate_kinase_lid-dom"/>
</dbReference>
<keyword evidence="3 4" id="KW-0418">Kinase</keyword>
<feature type="chain" id="PRO_5034921293" description="Adenylate kinase active site lid domain-containing protein" evidence="6">
    <location>
        <begin position="27"/>
        <end position="363"/>
    </location>
</feature>
<dbReference type="AlphaFoldDB" id="A0A8H4QQB4"/>
<gene>
    <name evidence="8" type="ORF">D9613_003097</name>
</gene>
<organism evidence="8 9">
    <name type="scientific">Agrocybe pediades</name>
    <dbReference type="NCBI Taxonomy" id="84607"/>
    <lineage>
        <taxon>Eukaryota</taxon>
        <taxon>Fungi</taxon>
        <taxon>Dikarya</taxon>
        <taxon>Basidiomycota</taxon>
        <taxon>Agaricomycotina</taxon>
        <taxon>Agaricomycetes</taxon>
        <taxon>Agaricomycetidae</taxon>
        <taxon>Agaricales</taxon>
        <taxon>Agaricineae</taxon>
        <taxon>Strophariaceae</taxon>
        <taxon>Agrocybe</taxon>
    </lineage>
</organism>
<dbReference type="PANTHER" id="PTHR23359">
    <property type="entry name" value="NUCLEOTIDE KINASE"/>
    <property type="match status" value="1"/>
</dbReference>
<evidence type="ECO:0000256" key="2">
    <source>
        <dbReference type="ARBA" id="ARBA00022741"/>
    </source>
</evidence>
<evidence type="ECO:0000259" key="7">
    <source>
        <dbReference type="Pfam" id="PF05191"/>
    </source>
</evidence>
<dbReference type="PRINTS" id="PR00094">
    <property type="entry name" value="ADENYLTKNASE"/>
</dbReference>
<dbReference type="Proteomes" id="UP000521872">
    <property type="component" value="Unassembled WGS sequence"/>
</dbReference>
<feature type="signal peptide" evidence="6">
    <location>
        <begin position="1"/>
        <end position="26"/>
    </location>
</feature>
<dbReference type="FunFam" id="3.40.50.300:FF:000106">
    <property type="entry name" value="Adenylate kinase mitochondrial"/>
    <property type="match status" value="1"/>
</dbReference>